<reference evidence="15 16" key="1">
    <citation type="submission" date="2019-09" db="EMBL/GenBank/DDBJ databases">
        <authorList>
            <person name="Brejova B."/>
        </authorList>
    </citation>
    <scope>NUCLEOTIDE SEQUENCE [LARGE SCALE GENOMIC DNA]</scope>
</reference>
<gene>
    <name evidence="15" type="ORF">SAPINGB_P003146</name>
</gene>
<feature type="domain" description="RecF/RecN/SMC N-terminal" evidence="14">
    <location>
        <begin position="132"/>
        <end position="1123"/>
    </location>
</feature>
<evidence type="ECO:0000256" key="12">
    <source>
        <dbReference type="SAM" id="Coils"/>
    </source>
</evidence>
<evidence type="ECO:0000256" key="13">
    <source>
        <dbReference type="SAM" id="MobiDB-lite"/>
    </source>
</evidence>
<keyword evidence="7" id="KW-0067">ATP-binding</keyword>
<keyword evidence="6" id="KW-0227">DNA damage</keyword>
<dbReference type="PANTHER" id="PTHR19306">
    <property type="entry name" value="STRUCTURAL MAINTENANCE OF CHROMOSOMES 5,6 SMC5, SMC6"/>
    <property type="match status" value="1"/>
</dbReference>
<keyword evidence="10" id="KW-0234">DNA repair</keyword>
<comment type="similarity">
    <text evidence="3">Belongs to the SMC family. SMC6 subfamily.</text>
</comment>
<accession>A0A5E8BPH8</accession>
<dbReference type="GO" id="GO:0003697">
    <property type="term" value="F:single-stranded DNA binding"/>
    <property type="evidence" value="ECO:0007669"/>
    <property type="project" value="TreeGrafter"/>
</dbReference>
<keyword evidence="5" id="KW-0547">Nucleotide-binding</keyword>
<evidence type="ECO:0000256" key="10">
    <source>
        <dbReference type="ARBA" id="ARBA00023204"/>
    </source>
</evidence>
<dbReference type="GO" id="GO:0035861">
    <property type="term" value="C:site of double-strand break"/>
    <property type="evidence" value="ECO:0007669"/>
    <property type="project" value="TreeGrafter"/>
</dbReference>
<evidence type="ECO:0000259" key="14">
    <source>
        <dbReference type="Pfam" id="PF02463"/>
    </source>
</evidence>
<keyword evidence="16" id="KW-1185">Reference proteome</keyword>
<feature type="compositionally biased region" description="Acidic residues" evidence="13">
    <location>
        <begin position="63"/>
        <end position="77"/>
    </location>
</feature>
<dbReference type="GO" id="GO:0000724">
    <property type="term" value="P:double-strand break repair via homologous recombination"/>
    <property type="evidence" value="ECO:0007669"/>
    <property type="project" value="TreeGrafter"/>
</dbReference>
<sequence length="1165" mass="133526">MSNGNIQYYQGNAAQEYYQPAGSKRSRADASFPNDDYSDLQENTEYTSQDSFRYTNGEAHEVIDEDQLEEDQLEDDIDGDDQEQDIAYDSTKGLSSQKIQEEKAVWISKDSESIYYDEDEEGEDNEQKSGAITKVHLQNFMCHENLEIELGRKVNFIVGHNGSGKSAILTALAICLGGKASSTQRAGSLRGLIRNGTSKATITITIDNSSKNPYNPNVYGNKIIICRSFDQKSSNYKIKNEFNETKFTTRDELNRILDYFQIIIDNPLAILSQDAARSFLTSSNPHSLYMFLSKGINHETWKRASGLTSSTVKETSQSYATLKESMNKIKEKDEKLRKEFKELKEQKEIGHRLAQLVKEIRWKAVENKEREVEKEEKKLKRQQDNLENLERESQNNDEIIKEFDNEESNKTVELNAASIKGKEADDDFKHQLDELEKVESELNTSSDNVRTAKRSINDCSARLNTLKIKLQREIDRIEGGGLRREQEEMRAKQQQYKEKLKSNNDQIDQIGNTDALEEELKKIDDESRQVQVLIQENREKISNIKSDIESTQAASSRFENVFGKKTGVLLAAIEKNISRFSHPPLGPIGRYITIKDKKWAPIVAAQLRRSLRAFVFQNHSDRAIFLEIIRRLRIDSFPTIVAKADLFKFENNMPDRSRFTTLYDILEFSNEHIKRVLIDQHGIEKTILVPNRAEAEAIMFSNPRNVSKCFSIQNERNGFSIGGGTRGASSSAPIFGLSPPYLMRVAENDSSQLDSLKVALSDLQAEGKDLSKQLEDWNSQKRYKEREFAQVEEKISRLMNSSKSLKQQINIIDDKLSEEIDISQRGAIEKMIENTSNDLETYEKQLEKAKEEYDNVSADRNDHKELLKTYQKKVAEVREIRKSINDEIMNIRERKRIFMNEVSNAEGNKAIVRRKMQEQQKFLEETIRVLKELTAQAAESSPDRLVVPQSLENLQAEYTRTGTLLKASQMHNKSRSLDVVAEELLNCTKEFKRAKAEYKGAKFVNSSIDKMQARRDAKYHEFLKQITGTIQSKFRSILKQRDFIGELQINHEEETMIVHSSRKSQDSKSVKDKDIKGLSGGEKSFSQIALLLAVWSAMSCLIRGLDEFDVFMDEVTRSVSMRLMIDAINEGDLSKGQTIFITPNPMTELSNKEHVKIFRLADPKR</sequence>
<evidence type="ECO:0000256" key="3">
    <source>
        <dbReference type="ARBA" id="ARBA00006793"/>
    </source>
</evidence>
<evidence type="ECO:0000256" key="6">
    <source>
        <dbReference type="ARBA" id="ARBA00022763"/>
    </source>
</evidence>
<dbReference type="PANTHER" id="PTHR19306:SF6">
    <property type="entry name" value="STRUCTURAL MAINTENANCE OF CHROMOSOMES PROTEIN 6"/>
    <property type="match status" value="1"/>
</dbReference>
<evidence type="ECO:0000256" key="2">
    <source>
        <dbReference type="ARBA" id="ARBA00004286"/>
    </source>
</evidence>
<feature type="coiled-coil region" evidence="12">
    <location>
        <begin position="312"/>
        <end position="409"/>
    </location>
</feature>
<name>A0A5E8BPH8_9ASCO</name>
<evidence type="ECO:0000256" key="11">
    <source>
        <dbReference type="ARBA" id="ARBA00023242"/>
    </source>
</evidence>
<protein>
    <recommendedName>
        <fullName evidence="14">RecF/RecN/SMC N-terminal domain-containing protein</fullName>
    </recommendedName>
</protein>
<feature type="coiled-coil region" evidence="12">
    <location>
        <begin position="746"/>
        <end position="933"/>
    </location>
</feature>
<dbReference type="GO" id="GO:0016887">
    <property type="term" value="F:ATP hydrolysis activity"/>
    <property type="evidence" value="ECO:0007669"/>
    <property type="project" value="InterPro"/>
</dbReference>
<evidence type="ECO:0000256" key="8">
    <source>
        <dbReference type="ARBA" id="ARBA00023054"/>
    </source>
</evidence>
<dbReference type="Pfam" id="PF02463">
    <property type="entry name" value="SMC_N"/>
    <property type="match status" value="1"/>
</dbReference>
<evidence type="ECO:0000256" key="4">
    <source>
        <dbReference type="ARBA" id="ARBA00022454"/>
    </source>
</evidence>
<feature type="compositionally biased region" description="Polar residues" evidence="13">
    <location>
        <begin position="40"/>
        <end position="54"/>
    </location>
</feature>
<dbReference type="RefSeq" id="XP_031853755.1">
    <property type="nucleotide sequence ID" value="XM_031997864.1"/>
</dbReference>
<dbReference type="Gene3D" id="3.40.50.300">
    <property type="entry name" value="P-loop containing nucleotide triphosphate hydrolases"/>
    <property type="match status" value="2"/>
</dbReference>
<dbReference type="OrthoDB" id="10265785at2759"/>
<dbReference type="GeneID" id="43581964"/>
<dbReference type="AlphaFoldDB" id="A0A5E8BPH8"/>
<keyword evidence="4" id="KW-0158">Chromosome</keyword>
<feature type="coiled-coil region" evidence="12">
    <location>
        <begin position="482"/>
        <end position="554"/>
    </location>
</feature>
<dbReference type="GO" id="GO:0003684">
    <property type="term" value="F:damaged DNA binding"/>
    <property type="evidence" value="ECO:0007669"/>
    <property type="project" value="TreeGrafter"/>
</dbReference>
<dbReference type="GO" id="GO:0005634">
    <property type="term" value="C:nucleus"/>
    <property type="evidence" value="ECO:0007669"/>
    <property type="project" value="UniProtKB-SubCell"/>
</dbReference>
<evidence type="ECO:0000313" key="15">
    <source>
        <dbReference type="EMBL" id="VVT51588.1"/>
    </source>
</evidence>
<dbReference type="SUPFAM" id="SSF52540">
    <property type="entry name" value="P-loop containing nucleoside triphosphate hydrolases"/>
    <property type="match status" value="1"/>
</dbReference>
<evidence type="ECO:0000256" key="5">
    <source>
        <dbReference type="ARBA" id="ARBA00022741"/>
    </source>
</evidence>
<feature type="region of interest" description="Disordered" evidence="13">
    <location>
        <begin position="18"/>
        <end position="77"/>
    </location>
</feature>
<keyword evidence="11" id="KW-0539">Nucleus</keyword>
<proteinExistence type="inferred from homology"/>
<evidence type="ECO:0000256" key="9">
    <source>
        <dbReference type="ARBA" id="ARBA00023172"/>
    </source>
</evidence>
<dbReference type="InterPro" id="IPR027417">
    <property type="entry name" value="P-loop_NTPase"/>
</dbReference>
<evidence type="ECO:0000256" key="7">
    <source>
        <dbReference type="ARBA" id="ARBA00022840"/>
    </source>
</evidence>
<comment type="subcellular location">
    <subcellularLocation>
        <location evidence="2">Chromosome</location>
    </subcellularLocation>
    <subcellularLocation>
        <location evidence="1">Nucleus</location>
    </subcellularLocation>
</comment>
<evidence type="ECO:0000313" key="16">
    <source>
        <dbReference type="Proteomes" id="UP000398389"/>
    </source>
</evidence>
<organism evidence="15 16">
    <name type="scientific">Magnusiomyces paraingens</name>
    <dbReference type="NCBI Taxonomy" id="2606893"/>
    <lineage>
        <taxon>Eukaryota</taxon>
        <taxon>Fungi</taxon>
        <taxon>Dikarya</taxon>
        <taxon>Ascomycota</taxon>
        <taxon>Saccharomycotina</taxon>
        <taxon>Dipodascomycetes</taxon>
        <taxon>Dipodascales</taxon>
        <taxon>Dipodascaceae</taxon>
        <taxon>Magnusiomyces</taxon>
    </lineage>
</organism>
<dbReference type="EMBL" id="CABVLU010000002">
    <property type="protein sequence ID" value="VVT51588.1"/>
    <property type="molecule type" value="Genomic_DNA"/>
</dbReference>
<dbReference type="GO" id="GO:0030915">
    <property type="term" value="C:Smc5-Smc6 complex"/>
    <property type="evidence" value="ECO:0007669"/>
    <property type="project" value="TreeGrafter"/>
</dbReference>
<keyword evidence="8 12" id="KW-0175">Coiled coil</keyword>
<dbReference type="InterPro" id="IPR003395">
    <property type="entry name" value="RecF/RecN/SMC_N"/>
</dbReference>
<dbReference type="GO" id="GO:0005524">
    <property type="term" value="F:ATP binding"/>
    <property type="evidence" value="ECO:0007669"/>
    <property type="project" value="UniProtKB-KW"/>
</dbReference>
<dbReference type="Proteomes" id="UP000398389">
    <property type="component" value="Unassembled WGS sequence"/>
</dbReference>
<evidence type="ECO:0000256" key="1">
    <source>
        <dbReference type="ARBA" id="ARBA00004123"/>
    </source>
</evidence>
<keyword evidence="9" id="KW-0233">DNA recombination</keyword>